<dbReference type="AlphaFoldDB" id="X1W0V6"/>
<feature type="non-terminal residue" evidence="1">
    <location>
        <position position="33"/>
    </location>
</feature>
<comment type="caution">
    <text evidence="1">The sequence shown here is derived from an EMBL/GenBank/DDBJ whole genome shotgun (WGS) entry which is preliminary data.</text>
</comment>
<reference evidence="1" key="1">
    <citation type="journal article" date="2014" name="Front. Microbiol.">
        <title>High frequency of phylogenetically diverse reductive dehalogenase-homologous genes in deep subseafloor sedimentary metagenomes.</title>
        <authorList>
            <person name="Kawai M."/>
            <person name="Futagami T."/>
            <person name="Toyoda A."/>
            <person name="Takaki Y."/>
            <person name="Nishi S."/>
            <person name="Hori S."/>
            <person name="Arai W."/>
            <person name="Tsubouchi T."/>
            <person name="Morono Y."/>
            <person name="Uchiyama I."/>
            <person name="Ito T."/>
            <person name="Fujiyama A."/>
            <person name="Inagaki F."/>
            <person name="Takami H."/>
        </authorList>
    </citation>
    <scope>NUCLEOTIDE SEQUENCE</scope>
    <source>
        <strain evidence="1">Expedition CK06-06</strain>
    </source>
</reference>
<accession>X1W0V6</accession>
<name>X1W0V6_9ZZZZ</name>
<sequence>MRDVSLIQKELSELTGMKSRFGSPEEEVDPRVQ</sequence>
<dbReference type="EMBL" id="BARW01042195">
    <property type="protein sequence ID" value="GAJ20870.1"/>
    <property type="molecule type" value="Genomic_DNA"/>
</dbReference>
<proteinExistence type="predicted"/>
<protein>
    <submittedName>
        <fullName evidence="1">Uncharacterized protein</fullName>
    </submittedName>
</protein>
<gene>
    <name evidence="1" type="ORF">S12H4_62701</name>
</gene>
<organism evidence="1">
    <name type="scientific">marine sediment metagenome</name>
    <dbReference type="NCBI Taxonomy" id="412755"/>
    <lineage>
        <taxon>unclassified sequences</taxon>
        <taxon>metagenomes</taxon>
        <taxon>ecological metagenomes</taxon>
    </lineage>
</organism>
<evidence type="ECO:0000313" key="1">
    <source>
        <dbReference type="EMBL" id="GAJ20870.1"/>
    </source>
</evidence>